<evidence type="ECO:0000259" key="1">
    <source>
        <dbReference type="PROSITE" id="PS51186"/>
    </source>
</evidence>
<dbReference type="PANTHER" id="PTHR43792">
    <property type="entry name" value="GNAT FAMILY, PUTATIVE (AFU_ORTHOLOGUE AFUA_3G00765)-RELATED-RELATED"/>
    <property type="match status" value="1"/>
</dbReference>
<name>A0A5S5CJ51_9BACL</name>
<proteinExistence type="predicted"/>
<dbReference type="GO" id="GO:0005737">
    <property type="term" value="C:cytoplasm"/>
    <property type="evidence" value="ECO:0007669"/>
    <property type="project" value="TreeGrafter"/>
</dbReference>
<dbReference type="PROSITE" id="PS51186">
    <property type="entry name" value="GNAT"/>
    <property type="match status" value="1"/>
</dbReference>
<feature type="domain" description="N-acetyltransferase" evidence="1">
    <location>
        <begin position="18"/>
        <end position="204"/>
    </location>
</feature>
<sequence>MDLNLFFTKPPVLETERLFLRKLELEDAPAYFRFAHDPAVSAATLWEPHGTIEDTVKELRDVMHKFDSRQAIRRGIFLQATGDLIGRTGLIRVDPVHDNAHLGYAIASEHWNRGYVTEAAKEVLRFSFLEAGLHRMEARCNSNNAASYRVLDAIHSVILSREFLLRNGSDNPTAASISSPPPPLANGYRIGKNRLGHTCKIPDR</sequence>
<dbReference type="InterPro" id="IPR000182">
    <property type="entry name" value="GNAT_dom"/>
</dbReference>
<dbReference type="Gene3D" id="3.40.630.30">
    <property type="match status" value="1"/>
</dbReference>
<dbReference type="SUPFAM" id="SSF55729">
    <property type="entry name" value="Acyl-CoA N-acyltransferases (Nat)"/>
    <property type="match status" value="1"/>
</dbReference>
<protein>
    <submittedName>
        <fullName evidence="2">Ribosomal-protein-alanine N-acetyltransferase</fullName>
    </submittedName>
</protein>
<dbReference type="Proteomes" id="UP000323257">
    <property type="component" value="Unassembled WGS sequence"/>
</dbReference>
<dbReference type="OrthoDB" id="9785602at2"/>
<dbReference type="EMBL" id="VNHS01000002">
    <property type="protein sequence ID" value="TYP78226.1"/>
    <property type="molecule type" value="Genomic_DNA"/>
</dbReference>
<comment type="caution">
    <text evidence="2">The sequence shown here is derived from an EMBL/GenBank/DDBJ whole genome shotgun (WGS) entry which is preliminary data.</text>
</comment>
<accession>A0A5S5CJ51</accession>
<reference evidence="2 3" key="1">
    <citation type="submission" date="2019-07" db="EMBL/GenBank/DDBJ databases">
        <title>Genomic Encyclopedia of Type Strains, Phase III (KMG-III): the genomes of soil and plant-associated and newly described type strains.</title>
        <authorList>
            <person name="Whitman W."/>
        </authorList>
    </citation>
    <scope>NUCLEOTIDE SEQUENCE [LARGE SCALE GENOMIC DNA]</scope>
    <source>
        <strain evidence="2 3">BL24</strain>
    </source>
</reference>
<dbReference type="InterPro" id="IPR051531">
    <property type="entry name" value="N-acetyltransferase"/>
</dbReference>
<gene>
    <name evidence="2" type="ORF">BCM02_102803</name>
</gene>
<evidence type="ECO:0000313" key="3">
    <source>
        <dbReference type="Proteomes" id="UP000323257"/>
    </source>
</evidence>
<dbReference type="GO" id="GO:0008999">
    <property type="term" value="F:protein-N-terminal-alanine acetyltransferase activity"/>
    <property type="evidence" value="ECO:0007669"/>
    <property type="project" value="TreeGrafter"/>
</dbReference>
<dbReference type="Pfam" id="PF13302">
    <property type="entry name" value="Acetyltransf_3"/>
    <property type="match status" value="1"/>
</dbReference>
<keyword evidence="3" id="KW-1185">Reference proteome</keyword>
<dbReference type="PANTHER" id="PTHR43792:SF9">
    <property type="entry name" value="RIBOSOMAL-PROTEIN-ALANINE ACETYLTRANSFERASE"/>
    <property type="match status" value="1"/>
</dbReference>
<organism evidence="2 3">
    <name type="scientific">Paenibacillus methanolicus</name>
    <dbReference type="NCBI Taxonomy" id="582686"/>
    <lineage>
        <taxon>Bacteria</taxon>
        <taxon>Bacillati</taxon>
        <taxon>Bacillota</taxon>
        <taxon>Bacilli</taxon>
        <taxon>Bacillales</taxon>
        <taxon>Paenibacillaceae</taxon>
        <taxon>Paenibacillus</taxon>
    </lineage>
</organism>
<evidence type="ECO:0000313" key="2">
    <source>
        <dbReference type="EMBL" id="TYP78226.1"/>
    </source>
</evidence>
<dbReference type="AlphaFoldDB" id="A0A5S5CJ51"/>
<keyword evidence="2" id="KW-0808">Transferase</keyword>
<dbReference type="InterPro" id="IPR016181">
    <property type="entry name" value="Acyl_CoA_acyltransferase"/>
</dbReference>